<reference evidence="2 3" key="1">
    <citation type="submission" date="2023-01" db="EMBL/GenBank/DDBJ databases">
        <authorList>
            <person name="Whitehead M."/>
        </authorList>
    </citation>
    <scope>NUCLEOTIDE SEQUENCE [LARGE SCALE GENOMIC DNA]</scope>
</reference>
<accession>A0AAV0WK97</accession>
<keyword evidence="3" id="KW-1185">Reference proteome</keyword>
<name>A0AAV0WK97_9HEMI</name>
<comment type="caution">
    <text evidence="2">The sequence shown here is derived from an EMBL/GenBank/DDBJ whole genome shotgun (WGS) entry which is preliminary data.</text>
</comment>
<feature type="domain" description="MULE transposase" evidence="1">
    <location>
        <begin position="88"/>
        <end position="182"/>
    </location>
</feature>
<dbReference type="AlphaFoldDB" id="A0AAV0WK97"/>
<proteinExistence type="predicted"/>
<dbReference type="EMBL" id="CARXXK010000002">
    <property type="protein sequence ID" value="CAI6356505.1"/>
    <property type="molecule type" value="Genomic_DNA"/>
</dbReference>
<evidence type="ECO:0000313" key="2">
    <source>
        <dbReference type="EMBL" id="CAI6356505.1"/>
    </source>
</evidence>
<evidence type="ECO:0000313" key="3">
    <source>
        <dbReference type="Proteomes" id="UP001160148"/>
    </source>
</evidence>
<dbReference type="Proteomes" id="UP001160148">
    <property type="component" value="Unassembled WGS sequence"/>
</dbReference>
<dbReference type="Pfam" id="PF10551">
    <property type="entry name" value="MULE"/>
    <property type="match status" value="1"/>
</dbReference>
<protein>
    <recommendedName>
        <fullName evidence="1">MULE transposase domain-containing protein</fullName>
    </recommendedName>
</protein>
<organism evidence="2 3">
    <name type="scientific">Macrosiphum euphorbiae</name>
    <name type="common">potato aphid</name>
    <dbReference type="NCBI Taxonomy" id="13131"/>
    <lineage>
        <taxon>Eukaryota</taxon>
        <taxon>Metazoa</taxon>
        <taxon>Ecdysozoa</taxon>
        <taxon>Arthropoda</taxon>
        <taxon>Hexapoda</taxon>
        <taxon>Insecta</taxon>
        <taxon>Pterygota</taxon>
        <taxon>Neoptera</taxon>
        <taxon>Paraneoptera</taxon>
        <taxon>Hemiptera</taxon>
        <taxon>Sternorrhyncha</taxon>
        <taxon>Aphidomorpha</taxon>
        <taxon>Aphidoidea</taxon>
        <taxon>Aphididae</taxon>
        <taxon>Macrosiphini</taxon>
        <taxon>Macrosiphum</taxon>
    </lineage>
</organism>
<sequence>MIVRPSKLLQTELQKSGSLNLKIQDVTLIRKNVGYTRLTHLPKLPKTFSEFHNALNDMTLQTNENETFLLHKDADTNTKKLTQCSKVTADGTFYSGPNPFLQVFCIHGLANNVFIPLMFFLLSNKLLTSYERAFSFLLEKIKSLNLNFAPDSIRVDFEPAIHAAIKKMFPHIPVFGCRFHLGQSWWRKIQSLGLSTEYRKFDSSISIFLRSLFGLPFLPPNAVSDSFVFDFVSIKPDDARVTKFCDYLLDTYISESALFPPSIWAEYSPCVSRTTNNCESFHSKFNSYFYTSKPNIFQFTEAVKAVQTEIYIKMGSTLPKSKITLEREHFLK</sequence>
<gene>
    <name evidence="2" type="ORF">MEUPH1_LOCUS12234</name>
</gene>
<evidence type="ECO:0000259" key="1">
    <source>
        <dbReference type="Pfam" id="PF10551"/>
    </source>
</evidence>
<dbReference type="InterPro" id="IPR018289">
    <property type="entry name" value="MULE_transposase_dom"/>
</dbReference>